<keyword evidence="3" id="KW-1185">Reference proteome</keyword>
<name>Q84262_PAPVE</name>
<accession>Q84262</accession>
<organism>
    <name type="scientific">European elk papillomavirus</name>
    <name type="common">EEPV</name>
    <dbReference type="NCBI Taxonomy" id="2885846"/>
    <lineage>
        <taxon>Viruses</taxon>
        <taxon>Monodnaviria</taxon>
        <taxon>Shotokuvirae</taxon>
        <taxon>Cossaviricota</taxon>
        <taxon>Papovaviricetes</taxon>
        <taxon>Zurhausenvirales</taxon>
        <taxon>Papillomaviridae</taxon>
        <taxon>Firstpapillomavirinae</taxon>
        <taxon>Deltapapillomavirus</taxon>
        <taxon>Deltapapillomavirus 1</taxon>
    </lineage>
</organism>
<dbReference type="KEGG" id="vg:1724513"/>
<reference evidence="2" key="1">
    <citation type="journal article" date="1986" name="Gene">
        <title>Organization and expression of the transforming region from the European elk papillomavirus (EEPV).</title>
        <authorList>
            <person name="Ahola H."/>
            <person name="Bergman P."/>
            <person name="Strom A.C."/>
            <person name="Moreno-Lopez J."/>
            <person name="Pettersson U."/>
        </authorList>
    </citation>
    <scope>NUCLEOTIDE SEQUENCE [LARGE SCALE GENOMIC DNA]</scope>
</reference>
<organismHost>
    <name type="scientific">Rangifer tarandus</name>
    <name type="common">Reindeer</name>
    <name type="synonym">Cervus tarandus</name>
    <dbReference type="NCBI Taxonomy" id="9870"/>
</organismHost>
<protein>
    <submittedName>
        <fullName evidence="2">Uncharacterized protein</fullName>
    </submittedName>
</protein>
<organismHost>
    <name type="scientific">Cervus elaphus</name>
    <name type="common">Red deer</name>
    <dbReference type="NCBI Taxonomy" id="9860"/>
</organismHost>
<reference evidence="2" key="2">
    <citation type="submission" date="1988-10" db="EMBL/GenBank/DDBJ databases">
        <title>The genome of the Elk papilloma virus.</title>
        <authorList>
            <person name="Eriksson A."/>
        </authorList>
    </citation>
    <scope>NUCLEOTIDE SEQUENCE</scope>
</reference>
<dbReference type="RefSeq" id="NP_041311.1">
    <property type="nucleotide sequence ID" value="NC_001524.1"/>
</dbReference>
<proteinExistence type="predicted"/>
<dbReference type="Proteomes" id="UP000009060">
    <property type="component" value="Segment"/>
</dbReference>
<dbReference type="GeneID" id="1724513"/>
<dbReference type="EMBL" id="M15953">
    <property type="protein sequence ID" value="AAA66859.1"/>
    <property type="molecule type" value="Genomic_DNA"/>
</dbReference>
<sequence>MHMVCLRVESLSKARFSTVLLTLHQLLGMQLGDWHLKKMATKMALADSDNSSKERNKGTEIRDSTPIKSMLYVME</sequence>
<evidence type="ECO:0000313" key="3">
    <source>
        <dbReference type="Proteomes" id="UP000009060"/>
    </source>
</evidence>
<feature type="region of interest" description="Disordered" evidence="1">
    <location>
        <begin position="47"/>
        <end position="69"/>
    </location>
</feature>
<evidence type="ECO:0000256" key="1">
    <source>
        <dbReference type="SAM" id="MobiDB-lite"/>
    </source>
</evidence>
<feature type="compositionally biased region" description="Basic and acidic residues" evidence="1">
    <location>
        <begin position="50"/>
        <end position="65"/>
    </location>
</feature>
<evidence type="ECO:0000313" key="2">
    <source>
        <dbReference type="EMBL" id="AAA66859.1"/>
    </source>
</evidence>